<dbReference type="KEGG" id="ima:PO878_11005"/>
<feature type="compositionally biased region" description="Acidic residues" evidence="1">
    <location>
        <begin position="716"/>
        <end position="738"/>
    </location>
</feature>
<sequence length="759" mass="76165">MDHTGQVHLLLGAPGQPPPSLPDSAWRMWVLAADGPIDPHVAAGRARLSPVAPRAERALVAAVAADDLDGLLRLSAEGGAAHDAARILTVGRLGAVDRGAAVDLTAAILREVADPSAPKVLRRHFPDLHVLVPLAPSAPALVPVSRVGLGLLLADMHSSSGRPQDAVAVLRALPAHPAVRLALAATLLGNGEHDRVLEITTDIANVDDVSALVLVARSVAARSDGDLTAALDATCAALAAPERSPGVLAAALEERSHLYTVADNEDAARADMEVLGALAAGTGPITIPEAAPVQRTGGAGPGPEQTRDRARERMRRRITGVGEPGTFGGRHHSTYREEIAAMFALGQTDAVEELLLGLLDAVEDEVAELHVPFDPTFFLTLADLYNDSGRTEDLAALRDRYAAAEARAAQLGGTAARTRAPVAAAPAAPAAEVGAVAAAPAPGPFTPHAAPAGAPRTSPAPRPAEDAVLVFAGPAPEPEAAAPEGDGPDGAALRATLLSTPPGAEVPVETTPGPTGAPAVEPLGAAADEAPSAPAPALAEVPAARTPQVEEAEPSSPVAATGAEVVDPISPVSAEAKAPAVADEDVAPADVAPAPPGEGDRTASADHRSPAGVTDVTPDPTAPEALTDPGPVVDGAGDGEVEEATDPGPGAPTAESAVDLSAAGPGAEPAEPALVGAAAPLAGRPQGTDGGEGPARRTSSIAAAAEARPRHAEPAPEVDEPAATDPAGDDGAEGDEDDERARRLRALQRTVRGPRVRSL</sequence>
<dbReference type="RefSeq" id="WP_272734552.1">
    <property type="nucleotide sequence ID" value="NZ_CP116942.1"/>
</dbReference>
<accession>A0AAE9Y9Q7</accession>
<feature type="compositionally biased region" description="Low complexity" evidence="1">
    <location>
        <begin position="696"/>
        <end position="706"/>
    </location>
</feature>
<feature type="compositionally biased region" description="Low complexity" evidence="1">
    <location>
        <begin position="522"/>
        <end position="544"/>
    </location>
</feature>
<evidence type="ECO:0000313" key="2">
    <source>
        <dbReference type="EMBL" id="WCO65027.1"/>
    </source>
</evidence>
<protein>
    <recommendedName>
        <fullName evidence="4">Tetratricopeptide repeat protein</fullName>
    </recommendedName>
</protein>
<gene>
    <name evidence="2" type="ORF">PO878_11005</name>
</gene>
<dbReference type="Proteomes" id="UP001216390">
    <property type="component" value="Chromosome"/>
</dbReference>
<keyword evidence="3" id="KW-1185">Reference proteome</keyword>
<feature type="region of interest" description="Disordered" evidence="1">
    <location>
        <begin position="289"/>
        <end position="309"/>
    </location>
</feature>
<evidence type="ECO:0000256" key="1">
    <source>
        <dbReference type="SAM" id="MobiDB-lite"/>
    </source>
</evidence>
<dbReference type="AlphaFoldDB" id="A0AAE9Y9Q7"/>
<dbReference type="EMBL" id="CP116942">
    <property type="protein sequence ID" value="WCO65027.1"/>
    <property type="molecule type" value="Genomic_DNA"/>
</dbReference>
<name>A0AAE9Y9Q7_9ACTN</name>
<proteinExistence type="predicted"/>
<organism evidence="2 3">
    <name type="scientific">Iamia majanohamensis</name>
    <dbReference type="NCBI Taxonomy" id="467976"/>
    <lineage>
        <taxon>Bacteria</taxon>
        <taxon>Bacillati</taxon>
        <taxon>Actinomycetota</taxon>
        <taxon>Acidimicrobiia</taxon>
        <taxon>Acidimicrobiales</taxon>
        <taxon>Iamiaceae</taxon>
        <taxon>Iamia</taxon>
    </lineage>
</organism>
<feature type="region of interest" description="Disordered" evidence="1">
    <location>
        <begin position="574"/>
        <end position="759"/>
    </location>
</feature>
<dbReference type="Gene3D" id="1.25.40.10">
    <property type="entry name" value="Tetratricopeptide repeat domain"/>
    <property type="match status" value="1"/>
</dbReference>
<reference evidence="2" key="1">
    <citation type="submission" date="2023-01" db="EMBL/GenBank/DDBJ databases">
        <title>The diversity of Class Acidimicrobiia in South China Sea sediment environments and the proposal of Iamia marina sp. nov., a novel species of the genus Iamia.</title>
        <authorList>
            <person name="He Y."/>
            <person name="Tian X."/>
        </authorList>
    </citation>
    <scope>NUCLEOTIDE SEQUENCE</scope>
    <source>
        <strain evidence="2">DSM 19957</strain>
    </source>
</reference>
<feature type="region of interest" description="Disordered" evidence="1">
    <location>
        <begin position="501"/>
        <end position="561"/>
    </location>
</feature>
<evidence type="ECO:0000313" key="3">
    <source>
        <dbReference type="Proteomes" id="UP001216390"/>
    </source>
</evidence>
<evidence type="ECO:0008006" key="4">
    <source>
        <dbReference type="Google" id="ProtNLM"/>
    </source>
</evidence>
<feature type="compositionally biased region" description="Basic and acidic residues" evidence="1">
    <location>
        <begin position="598"/>
        <end position="609"/>
    </location>
</feature>
<dbReference type="InterPro" id="IPR011990">
    <property type="entry name" value="TPR-like_helical_dom_sf"/>
</dbReference>
<feature type="compositionally biased region" description="Basic residues" evidence="1">
    <location>
        <begin position="742"/>
        <end position="759"/>
    </location>
</feature>
<feature type="compositionally biased region" description="Low complexity" evidence="1">
    <location>
        <begin position="662"/>
        <end position="683"/>
    </location>
</feature>